<dbReference type="InterPro" id="IPR052929">
    <property type="entry name" value="RNase_H-like_EbsB-rel"/>
</dbReference>
<dbReference type="GO" id="GO:0004523">
    <property type="term" value="F:RNA-DNA hybrid ribonuclease activity"/>
    <property type="evidence" value="ECO:0007669"/>
    <property type="project" value="InterPro"/>
</dbReference>
<organism evidence="2 3">
    <name type="scientific">Lithospermum erythrorhizon</name>
    <name type="common">Purple gromwell</name>
    <name type="synonym">Lithospermum officinale var. erythrorhizon</name>
    <dbReference type="NCBI Taxonomy" id="34254"/>
    <lineage>
        <taxon>Eukaryota</taxon>
        <taxon>Viridiplantae</taxon>
        <taxon>Streptophyta</taxon>
        <taxon>Embryophyta</taxon>
        <taxon>Tracheophyta</taxon>
        <taxon>Spermatophyta</taxon>
        <taxon>Magnoliopsida</taxon>
        <taxon>eudicotyledons</taxon>
        <taxon>Gunneridae</taxon>
        <taxon>Pentapetalae</taxon>
        <taxon>asterids</taxon>
        <taxon>lamiids</taxon>
        <taxon>Boraginales</taxon>
        <taxon>Boraginaceae</taxon>
        <taxon>Boraginoideae</taxon>
        <taxon>Lithospermeae</taxon>
        <taxon>Lithospermum</taxon>
    </lineage>
</organism>
<dbReference type="AlphaFoldDB" id="A0AAV3S066"/>
<gene>
    <name evidence="2" type="ORF">LIER_34626</name>
</gene>
<dbReference type="InterPro" id="IPR012337">
    <property type="entry name" value="RNaseH-like_sf"/>
</dbReference>
<dbReference type="PANTHER" id="PTHR47074">
    <property type="entry name" value="BNAC02G40300D PROTEIN"/>
    <property type="match status" value="1"/>
</dbReference>
<sequence length="337" mass="38244">MNLALLAKQGWRVVTRQASLLYKILKARYFRNTSFLNAKIGCDPSFGWRSMVEGRKVLRKEIGWRVRDDRLVWNHIKSGTYLSSSGYLSARDMKKNGEIGGCCHGGTSMGRKKDKMWQNIWGLEVPLEFEIFFGNGYIIAPETDEHIFLSCPMALQFWYISPWHFRIEVGRSRSMQECFGDRQQPFEAIVEAGTRLAAQYLEANTRTRQSDPTSIGGNRAIGIATHWQAPGMGKLMLNCDASFLKDSGKVVSQALIAEALVVREGLDLARKQGWPNIVIESDSQILVKSILGEFVVPLEIDVIMGDIRCQYWMQYFDMSQKSSNNATHVIAHWNCGM</sequence>
<evidence type="ECO:0000313" key="2">
    <source>
        <dbReference type="EMBL" id="GAA0187338.1"/>
    </source>
</evidence>
<feature type="domain" description="RNase H type-1" evidence="1">
    <location>
        <begin position="231"/>
        <end position="294"/>
    </location>
</feature>
<evidence type="ECO:0000313" key="3">
    <source>
        <dbReference type="Proteomes" id="UP001454036"/>
    </source>
</evidence>
<protein>
    <recommendedName>
        <fullName evidence="1">RNase H type-1 domain-containing protein</fullName>
    </recommendedName>
</protein>
<proteinExistence type="predicted"/>
<accession>A0AAV3S066</accession>
<name>A0AAV3S066_LITER</name>
<evidence type="ECO:0000259" key="1">
    <source>
        <dbReference type="Pfam" id="PF13456"/>
    </source>
</evidence>
<dbReference type="Pfam" id="PF13456">
    <property type="entry name" value="RVT_3"/>
    <property type="match status" value="1"/>
</dbReference>
<dbReference type="GO" id="GO:0003676">
    <property type="term" value="F:nucleic acid binding"/>
    <property type="evidence" value="ECO:0007669"/>
    <property type="project" value="InterPro"/>
</dbReference>
<reference evidence="2 3" key="1">
    <citation type="submission" date="2024-01" db="EMBL/GenBank/DDBJ databases">
        <title>The complete chloroplast genome sequence of Lithospermum erythrorhizon: insights into the phylogenetic relationship among Boraginaceae species and the maternal lineages of purple gromwells.</title>
        <authorList>
            <person name="Okada T."/>
            <person name="Watanabe K."/>
        </authorList>
    </citation>
    <scope>NUCLEOTIDE SEQUENCE [LARGE SCALE GENOMIC DNA]</scope>
</reference>
<comment type="caution">
    <text evidence="2">The sequence shown here is derived from an EMBL/GenBank/DDBJ whole genome shotgun (WGS) entry which is preliminary data.</text>
</comment>
<dbReference type="EMBL" id="BAABME010014612">
    <property type="protein sequence ID" value="GAA0187338.1"/>
    <property type="molecule type" value="Genomic_DNA"/>
</dbReference>
<dbReference type="PANTHER" id="PTHR47074:SF11">
    <property type="entry name" value="REVERSE TRANSCRIPTASE-LIKE PROTEIN"/>
    <property type="match status" value="1"/>
</dbReference>
<dbReference type="InterPro" id="IPR002156">
    <property type="entry name" value="RNaseH_domain"/>
</dbReference>
<dbReference type="Proteomes" id="UP001454036">
    <property type="component" value="Unassembled WGS sequence"/>
</dbReference>
<keyword evidence="3" id="KW-1185">Reference proteome</keyword>
<dbReference type="SUPFAM" id="SSF53098">
    <property type="entry name" value="Ribonuclease H-like"/>
    <property type="match status" value="1"/>
</dbReference>